<protein>
    <submittedName>
        <fullName evidence="2">Oxidoreductase</fullName>
    </submittedName>
</protein>
<dbReference type="Proteomes" id="UP000515317">
    <property type="component" value="Chromosome"/>
</dbReference>
<dbReference type="InterPro" id="IPR036291">
    <property type="entry name" value="NAD(P)-bd_dom_sf"/>
</dbReference>
<dbReference type="PRINTS" id="PR00081">
    <property type="entry name" value="GDHRDH"/>
</dbReference>
<accession>A0A6S6QI69</accession>
<reference evidence="2 3" key="1">
    <citation type="submission" date="2020-08" db="EMBL/GenBank/DDBJ databases">
        <title>Genome sequence of Rhizobiales bacterium strain IZ6.</title>
        <authorList>
            <person name="Nakai R."/>
            <person name="Naganuma T."/>
        </authorList>
    </citation>
    <scope>NUCLEOTIDE SEQUENCE [LARGE SCALE GENOMIC DNA]</scope>
    <source>
        <strain evidence="2 3">IZ6</strain>
    </source>
</reference>
<dbReference type="KEGG" id="tso:IZ6_06490"/>
<keyword evidence="3" id="KW-1185">Reference proteome</keyword>
<evidence type="ECO:0000313" key="2">
    <source>
        <dbReference type="EMBL" id="BCJ89914.1"/>
    </source>
</evidence>
<dbReference type="RefSeq" id="WP_222876585.1">
    <property type="nucleotide sequence ID" value="NZ_AP023361.1"/>
</dbReference>
<dbReference type="Gene3D" id="3.40.50.720">
    <property type="entry name" value="NAD(P)-binding Rossmann-like Domain"/>
    <property type="match status" value="1"/>
</dbReference>
<evidence type="ECO:0000256" key="1">
    <source>
        <dbReference type="ARBA" id="ARBA00006484"/>
    </source>
</evidence>
<proteinExistence type="inferred from homology"/>
<dbReference type="Pfam" id="PF13561">
    <property type="entry name" value="adh_short_C2"/>
    <property type="match status" value="1"/>
</dbReference>
<dbReference type="AlphaFoldDB" id="A0A6S6QI69"/>
<evidence type="ECO:0000313" key="3">
    <source>
        <dbReference type="Proteomes" id="UP000515317"/>
    </source>
</evidence>
<dbReference type="InterPro" id="IPR002347">
    <property type="entry name" value="SDR_fam"/>
</dbReference>
<name>A0A6S6QI69_9HYPH</name>
<organism evidence="2 3">
    <name type="scientific">Terrihabitans soli</name>
    <dbReference type="NCBI Taxonomy" id="708113"/>
    <lineage>
        <taxon>Bacteria</taxon>
        <taxon>Pseudomonadati</taxon>
        <taxon>Pseudomonadota</taxon>
        <taxon>Alphaproteobacteria</taxon>
        <taxon>Hyphomicrobiales</taxon>
        <taxon>Terrihabitans</taxon>
    </lineage>
</organism>
<dbReference type="PANTHER" id="PTHR42879">
    <property type="entry name" value="3-OXOACYL-(ACYL-CARRIER-PROTEIN) REDUCTASE"/>
    <property type="match status" value="1"/>
</dbReference>
<dbReference type="SUPFAM" id="SSF51735">
    <property type="entry name" value="NAD(P)-binding Rossmann-fold domains"/>
    <property type="match status" value="1"/>
</dbReference>
<dbReference type="EMBL" id="AP023361">
    <property type="protein sequence ID" value="BCJ89914.1"/>
    <property type="molecule type" value="Genomic_DNA"/>
</dbReference>
<dbReference type="PANTHER" id="PTHR42879:SF6">
    <property type="entry name" value="NADPH-DEPENDENT REDUCTASE BACG"/>
    <property type="match status" value="1"/>
</dbReference>
<sequence length="260" mass="27595">MDLNIAGKNALVCASSRGLGRACAEALAAEGVNVTINGINAETLEKTAAEIRARFPSVKVTAVRADITTVEGREALLAACASPDILINNLAGPSPKKLMETNHEDWVAGLEATMIAPLMLTQRVLPAMQERRFGRIINITSAMVTTPRSHQALSSGPRAGLTAVMKGLSLDVAKFNVTVNNLLPERLDTDRQKFMVERLVKLEGITAEQARKKLEGTIPAGRFGAPAEFGAVCAFFCSAHSGFVTGMNIHLDGGAYPALI</sequence>
<dbReference type="InterPro" id="IPR050259">
    <property type="entry name" value="SDR"/>
</dbReference>
<gene>
    <name evidence="2" type="ORF">IZ6_06490</name>
</gene>
<comment type="similarity">
    <text evidence="1">Belongs to the short-chain dehydrogenases/reductases (SDR) family.</text>
</comment>